<dbReference type="Pfam" id="PF07690">
    <property type="entry name" value="MFS_1"/>
    <property type="match status" value="1"/>
</dbReference>
<feature type="transmembrane region" description="Helical" evidence="1">
    <location>
        <begin position="99"/>
        <end position="118"/>
    </location>
</feature>
<feature type="transmembrane region" description="Helical" evidence="1">
    <location>
        <begin position="358"/>
        <end position="383"/>
    </location>
</feature>
<feature type="transmembrane region" description="Helical" evidence="1">
    <location>
        <begin position="448"/>
        <end position="466"/>
    </location>
</feature>
<feature type="transmembrane region" description="Helical" evidence="1">
    <location>
        <begin position="478"/>
        <end position="500"/>
    </location>
</feature>
<feature type="transmembrane region" description="Helical" evidence="1">
    <location>
        <begin position="188"/>
        <end position="207"/>
    </location>
</feature>
<keyword evidence="1" id="KW-1133">Transmembrane helix</keyword>
<sequence length="518" mass="57059">MSSTSINSLKEEKSVKNEIKYKLTPPEGGWGYIVAVAVTVIVNVTAQPQCAFGLIFGNFLADIGDETTGTTLANGMFNTVFSFTGLLSNILLQKYSHRTVGILGATIFITGQFATIFVTNLIQMVLFFGVIQGIGFGLLLPAVYSSLNTYFEKRINVMMGLCQSFMAAMNIVVPIMAKLCMDTYGFRASVALLAALSLNCLPGVLSLQPVKRHLKKIPILEHIENKYLRIDDVKTKSVSLNDLATKDQMQPLMEEGLNESNIRLYQKYLATKPRPSIASLGERFLSISSTGEMERTLSKYTLNTEDQPKQKLFDLSLFKDPKFINISIGMSLSFTSDLAFISILPMVLTGKNFTSSEIAVLISVLFVSDFTSRILLSAVSTVLAIKNRHIFLLGTTLSAAFRCGFLMSNGYMWTMVMCSCLGFLRCLIQTPLPLVITEEYPSNFSTAFSFYMVICGVISLIFGPLMSYIKAVTGSDAMVIHVLTLAYLICTVTWTIEMILSKLKTKKTTETTGNKGAN</sequence>
<feature type="transmembrane region" description="Helical" evidence="1">
    <location>
        <begin position="390"/>
        <end position="407"/>
    </location>
</feature>
<feature type="transmembrane region" description="Helical" evidence="1">
    <location>
        <begin position="75"/>
        <end position="92"/>
    </location>
</feature>
<dbReference type="InterPro" id="IPR011701">
    <property type="entry name" value="MFS"/>
</dbReference>
<dbReference type="InterPro" id="IPR050327">
    <property type="entry name" value="Proton-linked_MCT"/>
</dbReference>
<dbReference type="GO" id="GO:0008028">
    <property type="term" value="F:monocarboxylic acid transmembrane transporter activity"/>
    <property type="evidence" value="ECO:0007669"/>
    <property type="project" value="TreeGrafter"/>
</dbReference>
<dbReference type="SUPFAM" id="SSF103473">
    <property type="entry name" value="MFS general substrate transporter"/>
    <property type="match status" value="1"/>
</dbReference>
<reference evidence="2" key="1">
    <citation type="submission" date="2021-12" db="EMBL/GenBank/DDBJ databases">
        <authorList>
            <person name="King R."/>
        </authorList>
    </citation>
    <scope>NUCLEOTIDE SEQUENCE</scope>
</reference>
<keyword evidence="1" id="KW-0812">Transmembrane</keyword>
<dbReference type="AlphaFoldDB" id="A0A9P0FKR2"/>
<organism evidence="2 3">
    <name type="scientific">Brassicogethes aeneus</name>
    <name type="common">Rape pollen beetle</name>
    <name type="synonym">Meligethes aeneus</name>
    <dbReference type="NCBI Taxonomy" id="1431903"/>
    <lineage>
        <taxon>Eukaryota</taxon>
        <taxon>Metazoa</taxon>
        <taxon>Ecdysozoa</taxon>
        <taxon>Arthropoda</taxon>
        <taxon>Hexapoda</taxon>
        <taxon>Insecta</taxon>
        <taxon>Pterygota</taxon>
        <taxon>Neoptera</taxon>
        <taxon>Endopterygota</taxon>
        <taxon>Coleoptera</taxon>
        <taxon>Polyphaga</taxon>
        <taxon>Cucujiformia</taxon>
        <taxon>Nitidulidae</taxon>
        <taxon>Meligethinae</taxon>
        <taxon>Brassicogethes</taxon>
    </lineage>
</organism>
<dbReference type="PANTHER" id="PTHR11360">
    <property type="entry name" value="MONOCARBOXYLATE TRANSPORTER"/>
    <property type="match status" value="1"/>
</dbReference>
<evidence type="ECO:0000256" key="1">
    <source>
        <dbReference type="SAM" id="Phobius"/>
    </source>
</evidence>
<dbReference type="EMBL" id="OV121138">
    <property type="protein sequence ID" value="CAH0561109.1"/>
    <property type="molecule type" value="Genomic_DNA"/>
</dbReference>
<evidence type="ECO:0000313" key="2">
    <source>
        <dbReference type="EMBL" id="CAH0561109.1"/>
    </source>
</evidence>
<name>A0A9P0FKR2_BRAAE</name>
<protein>
    <submittedName>
        <fullName evidence="2">Uncharacterized protein</fullName>
    </submittedName>
</protein>
<feature type="transmembrane region" description="Helical" evidence="1">
    <location>
        <begin position="156"/>
        <end position="176"/>
    </location>
</feature>
<accession>A0A9P0FKR2</accession>
<feature type="transmembrane region" description="Helical" evidence="1">
    <location>
        <begin position="413"/>
        <end position="436"/>
    </location>
</feature>
<feature type="transmembrane region" description="Helical" evidence="1">
    <location>
        <begin position="30"/>
        <end position="55"/>
    </location>
</feature>
<keyword evidence="3" id="KW-1185">Reference proteome</keyword>
<gene>
    <name evidence="2" type="ORF">MELIAE_LOCUS10725</name>
</gene>
<dbReference type="Proteomes" id="UP001154078">
    <property type="component" value="Chromosome 7"/>
</dbReference>
<proteinExistence type="predicted"/>
<feature type="transmembrane region" description="Helical" evidence="1">
    <location>
        <begin position="124"/>
        <end position="144"/>
    </location>
</feature>
<dbReference type="PANTHER" id="PTHR11360:SF309">
    <property type="entry name" value="MONOCARBOXYLATE TRANSPORTER 7-LIKE PROTEIN"/>
    <property type="match status" value="1"/>
</dbReference>
<evidence type="ECO:0000313" key="3">
    <source>
        <dbReference type="Proteomes" id="UP001154078"/>
    </source>
</evidence>
<feature type="transmembrane region" description="Helical" evidence="1">
    <location>
        <begin position="323"/>
        <end position="346"/>
    </location>
</feature>
<dbReference type="InterPro" id="IPR036259">
    <property type="entry name" value="MFS_trans_sf"/>
</dbReference>
<keyword evidence="1" id="KW-0472">Membrane</keyword>
<dbReference type="OrthoDB" id="6499973at2759"/>
<dbReference type="Gene3D" id="1.20.1250.20">
    <property type="entry name" value="MFS general substrate transporter like domains"/>
    <property type="match status" value="1"/>
</dbReference>